<dbReference type="InterPro" id="IPR027417">
    <property type="entry name" value="P-loop_NTPase"/>
</dbReference>
<dbReference type="GO" id="GO:0030256">
    <property type="term" value="C:type I protein secretion system complex"/>
    <property type="evidence" value="ECO:0007669"/>
    <property type="project" value="InterPro"/>
</dbReference>
<evidence type="ECO:0000259" key="9">
    <source>
        <dbReference type="PROSITE" id="PS50929"/>
    </source>
</evidence>
<evidence type="ECO:0000256" key="1">
    <source>
        <dbReference type="ARBA" id="ARBA00004651"/>
    </source>
</evidence>
<evidence type="ECO:0000256" key="6">
    <source>
        <dbReference type="ARBA" id="ARBA00023136"/>
    </source>
</evidence>
<dbReference type="GO" id="GO:0016887">
    <property type="term" value="F:ATP hydrolysis activity"/>
    <property type="evidence" value="ECO:0007669"/>
    <property type="project" value="InterPro"/>
</dbReference>
<keyword evidence="4" id="KW-0067">ATP-binding</keyword>
<dbReference type="InterPro" id="IPR003439">
    <property type="entry name" value="ABC_transporter-like_ATP-bd"/>
</dbReference>
<dbReference type="InterPro" id="IPR003593">
    <property type="entry name" value="AAA+_ATPase"/>
</dbReference>
<evidence type="ECO:0000256" key="5">
    <source>
        <dbReference type="ARBA" id="ARBA00022989"/>
    </source>
</evidence>
<dbReference type="PROSITE" id="PS50929">
    <property type="entry name" value="ABC_TM1F"/>
    <property type="match status" value="1"/>
</dbReference>
<name>A0A443JA67_9RHOB</name>
<evidence type="ECO:0000259" key="8">
    <source>
        <dbReference type="PROSITE" id="PS50893"/>
    </source>
</evidence>
<sequence>MGRSLNARGKAELRTAWGRLRPLFWAVVLFSAFVNLLMLTGPLFMMQVYDRVLASGSEATLTALFALVAFLFGAMAVLDVVRNQIMSRAGSRFQATMDRRVFDAALRRQAVKPDDPAAAAAERDVDTMRQFAASPVFFALIDLPWAPVFLGGIFFFHPLMGGLAIAGGGVLLAMAILNQMLTGRIRAEAAGAGLSTDRLGAQFRAEAGPLAALGMRGAAQARWEAARGRMLERAVTAGDLGSVFGSATRTFRQFLQSAMLALGAWLALEQQISAGVMIACSVLLGRALAPVETLVGQWSFLQSARLARERLATLLTVAPPLPERMPLARPEARLQVEGLAVAPPGERRLTLQKVSFTLEPGQAVGVIGPSAAGKSSLARAVSGIWPVVAGSVRLGGVSIGQYGEDMLGRLIGYLPQRVTLFDGTVAENIARLTPGFRSEDVLRAAARAGAHEMILSLPDGYDTRVTVEGGGLSGGQVQRIGLARALYGDPVLLVLDEPNANLDNDGLAAVNAAIHATRAAGGIVMVMAHRPAALQECDLILMLDGGRQVAFGPRDAVLRDRLRNTAQVLRTARAGGGA</sequence>
<gene>
    <name evidence="10" type="ORF">D2T30_19245</name>
</gene>
<dbReference type="Proteomes" id="UP000284476">
    <property type="component" value="Unassembled WGS sequence"/>
</dbReference>
<comment type="caution">
    <text evidence="10">The sequence shown here is derived from an EMBL/GenBank/DDBJ whole genome shotgun (WGS) entry which is preliminary data.</text>
</comment>
<evidence type="ECO:0000256" key="4">
    <source>
        <dbReference type="ARBA" id="ARBA00022840"/>
    </source>
</evidence>
<keyword evidence="5 7" id="KW-1133">Transmembrane helix</keyword>
<dbReference type="GO" id="GO:0140359">
    <property type="term" value="F:ABC-type transporter activity"/>
    <property type="evidence" value="ECO:0007669"/>
    <property type="project" value="InterPro"/>
</dbReference>
<dbReference type="AlphaFoldDB" id="A0A443JA67"/>
<dbReference type="InterPro" id="IPR011527">
    <property type="entry name" value="ABC1_TM_dom"/>
</dbReference>
<feature type="domain" description="ABC transmembrane type-1" evidence="9">
    <location>
        <begin position="25"/>
        <end position="303"/>
    </location>
</feature>
<feature type="transmembrane region" description="Helical" evidence="7">
    <location>
        <begin position="23"/>
        <end position="49"/>
    </location>
</feature>
<dbReference type="SMART" id="SM00382">
    <property type="entry name" value="AAA"/>
    <property type="match status" value="1"/>
</dbReference>
<dbReference type="GO" id="GO:0030253">
    <property type="term" value="P:protein secretion by the type I secretion system"/>
    <property type="evidence" value="ECO:0007669"/>
    <property type="project" value="InterPro"/>
</dbReference>
<dbReference type="PROSITE" id="PS50893">
    <property type="entry name" value="ABC_TRANSPORTER_2"/>
    <property type="match status" value="1"/>
</dbReference>
<evidence type="ECO:0000313" key="11">
    <source>
        <dbReference type="Proteomes" id="UP000284476"/>
    </source>
</evidence>
<feature type="domain" description="ABC transporter" evidence="8">
    <location>
        <begin position="334"/>
        <end position="570"/>
    </location>
</feature>
<keyword evidence="6 7" id="KW-0472">Membrane</keyword>
<dbReference type="EMBL" id="SAUZ01000028">
    <property type="protein sequence ID" value="RWR17413.1"/>
    <property type="molecule type" value="Genomic_DNA"/>
</dbReference>
<accession>A0A443JA67</accession>
<dbReference type="PANTHER" id="PTHR24221:SF248">
    <property type="entry name" value="ABC TRANSPORTER TRANSMEMBRANE REGION"/>
    <property type="match status" value="1"/>
</dbReference>
<organism evidence="10 11">
    <name type="scientific">Paenirhodobacter populi</name>
    <dbReference type="NCBI Taxonomy" id="2306993"/>
    <lineage>
        <taxon>Bacteria</taxon>
        <taxon>Pseudomonadati</taxon>
        <taxon>Pseudomonadota</taxon>
        <taxon>Alphaproteobacteria</taxon>
        <taxon>Rhodobacterales</taxon>
        <taxon>Rhodobacter group</taxon>
        <taxon>Paenirhodobacter</taxon>
    </lineage>
</organism>
<dbReference type="GO" id="GO:0005524">
    <property type="term" value="F:ATP binding"/>
    <property type="evidence" value="ECO:0007669"/>
    <property type="project" value="UniProtKB-KW"/>
</dbReference>
<dbReference type="PANTHER" id="PTHR24221">
    <property type="entry name" value="ATP-BINDING CASSETTE SUB-FAMILY B"/>
    <property type="match status" value="1"/>
</dbReference>
<protein>
    <submittedName>
        <fullName evidence="10">Type I secretion system permease/ATPase</fullName>
    </submittedName>
</protein>
<evidence type="ECO:0000256" key="2">
    <source>
        <dbReference type="ARBA" id="ARBA00022692"/>
    </source>
</evidence>
<dbReference type="SUPFAM" id="SSF52540">
    <property type="entry name" value="P-loop containing nucleoside triphosphate hydrolases"/>
    <property type="match status" value="1"/>
</dbReference>
<dbReference type="Pfam" id="PF00664">
    <property type="entry name" value="ABC_membrane"/>
    <property type="match status" value="1"/>
</dbReference>
<keyword evidence="2 7" id="KW-0812">Transmembrane</keyword>
<dbReference type="InterPro" id="IPR010128">
    <property type="entry name" value="ATPase_T1SS_PrtD-like"/>
</dbReference>
<dbReference type="Pfam" id="PF00005">
    <property type="entry name" value="ABC_tran"/>
    <property type="match status" value="1"/>
</dbReference>
<dbReference type="SUPFAM" id="SSF90123">
    <property type="entry name" value="ABC transporter transmembrane region"/>
    <property type="match status" value="1"/>
</dbReference>
<dbReference type="InterPro" id="IPR036640">
    <property type="entry name" value="ABC1_TM_sf"/>
</dbReference>
<dbReference type="InterPro" id="IPR039421">
    <property type="entry name" value="Type_1_exporter"/>
</dbReference>
<evidence type="ECO:0000313" key="10">
    <source>
        <dbReference type="EMBL" id="RWR17413.1"/>
    </source>
</evidence>
<dbReference type="GO" id="GO:0005886">
    <property type="term" value="C:plasma membrane"/>
    <property type="evidence" value="ECO:0007669"/>
    <property type="project" value="UniProtKB-SubCell"/>
</dbReference>
<proteinExistence type="predicted"/>
<reference evidence="10 11" key="2">
    <citation type="submission" date="2019-01" db="EMBL/GenBank/DDBJ databases">
        <authorList>
            <person name="Li Y."/>
        </authorList>
    </citation>
    <scope>NUCLEOTIDE SEQUENCE [LARGE SCALE GENOMIC DNA]</scope>
    <source>
        <strain evidence="10 11">SK2B-1</strain>
    </source>
</reference>
<dbReference type="NCBIfam" id="TIGR01842">
    <property type="entry name" value="type_I_sec_PrtD"/>
    <property type="match status" value="1"/>
</dbReference>
<keyword evidence="3" id="KW-0547">Nucleotide-binding</keyword>
<reference evidence="10 11" key="1">
    <citation type="submission" date="2019-01" db="EMBL/GenBank/DDBJ databases">
        <title>Sinorhodobacter populi sp. nov. isolated from the symptomatic bark tissue of Populus euramericana canker.</title>
        <authorList>
            <person name="Xu G."/>
        </authorList>
    </citation>
    <scope>NUCLEOTIDE SEQUENCE [LARGE SCALE GENOMIC DNA]</scope>
    <source>
        <strain evidence="10 11">SK2B-1</strain>
    </source>
</reference>
<evidence type="ECO:0000256" key="3">
    <source>
        <dbReference type="ARBA" id="ARBA00022741"/>
    </source>
</evidence>
<evidence type="ECO:0000256" key="7">
    <source>
        <dbReference type="SAM" id="Phobius"/>
    </source>
</evidence>
<dbReference type="GO" id="GO:0034040">
    <property type="term" value="F:ATPase-coupled lipid transmembrane transporter activity"/>
    <property type="evidence" value="ECO:0007669"/>
    <property type="project" value="TreeGrafter"/>
</dbReference>
<dbReference type="Gene3D" id="3.40.50.300">
    <property type="entry name" value="P-loop containing nucleotide triphosphate hydrolases"/>
    <property type="match status" value="1"/>
</dbReference>
<feature type="transmembrane region" description="Helical" evidence="7">
    <location>
        <begin position="61"/>
        <end position="81"/>
    </location>
</feature>
<feature type="transmembrane region" description="Helical" evidence="7">
    <location>
        <begin position="162"/>
        <end position="181"/>
    </location>
</feature>
<feature type="transmembrane region" description="Helical" evidence="7">
    <location>
        <begin position="136"/>
        <end position="156"/>
    </location>
</feature>
<comment type="subcellular location">
    <subcellularLocation>
        <location evidence="1">Cell membrane</location>
        <topology evidence="1">Multi-pass membrane protein</topology>
    </subcellularLocation>
</comment>
<dbReference type="Gene3D" id="1.20.1560.10">
    <property type="entry name" value="ABC transporter type 1, transmembrane domain"/>
    <property type="match status" value="1"/>
</dbReference>